<evidence type="ECO:0000256" key="1">
    <source>
        <dbReference type="SAM" id="MobiDB-lite"/>
    </source>
</evidence>
<dbReference type="Proteomes" id="UP000693970">
    <property type="component" value="Unassembled WGS sequence"/>
</dbReference>
<organism evidence="2 3">
    <name type="scientific">Nitzschia inconspicua</name>
    <dbReference type="NCBI Taxonomy" id="303405"/>
    <lineage>
        <taxon>Eukaryota</taxon>
        <taxon>Sar</taxon>
        <taxon>Stramenopiles</taxon>
        <taxon>Ochrophyta</taxon>
        <taxon>Bacillariophyta</taxon>
        <taxon>Bacillariophyceae</taxon>
        <taxon>Bacillariophycidae</taxon>
        <taxon>Bacillariales</taxon>
        <taxon>Bacillariaceae</taxon>
        <taxon>Nitzschia</taxon>
    </lineage>
</organism>
<reference evidence="2" key="2">
    <citation type="submission" date="2021-04" db="EMBL/GenBank/DDBJ databases">
        <authorList>
            <person name="Podell S."/>
        </authorList>
    </citation>
    <scope>NUCLEOTIDE SEQUENCE</scope>
    <source>
        <strain evidence="2">Hildebrandi</strain>
    </source>
</reference>
<sequence>MSSTPTSEGGGSEQKNAEIWSTRLQRELLAMTTDNASPEAKEEVAAILPSFCTIKDHALDIERGNCTVTCVIDLPPAAKKNKPVSPKTKGEEPKDDTTTKAEETANDDAKEKTEVTEKTEKEVAEESPVTAESMDPIVVTMDVSLQKKPDGSINTSAVSYPFMKPVAILTSGSARFPEGSTIRDGDIVDIELDWTPSLHLTDALLNVALKVKECISQGEPIHPGTVEKTKPDINLNAMVNQAKKLGTSFSQSLRGLADVASKGSSDSPDKSKTTRIGIGRKKKEKKPRPKATAGEVRIGDEIHMLEAPWVDCQGVYSCKSIRRPKFVEEAMAVAKQHMQADTESQVANAGLAGAGAMFRSFATSARGVLEESFLMITESHIIEMKSNKLNLSTGIVSFAIPIEMLAKLKFRRQESISLFFKPAPDDPLIYMCPDSADCVHQIQTVLKRHGVKGKHTNAATHRAINQALHLVQEIQTKELALKHDPSVERVNEIMDLYRQAAERFEVAGDARHSEVVTHMRKFLALPLTVGILDGSYKKPAGDAPIATTSGEGVVLSIPTEEDDKATGGSGSREDDKAFERTMEDILKEAEADLANIAVEEDPELDAMLEEEKGPFGGDADDAIADFENMLKEADDELAELMNM</sequence>
<feature type="compositionally biased region" description="Basic residues" evidence="1">
    <location>
        <begin position="278"/>
        <end position="289"/>
    </location>
</feature>
<gene>
    <name evidence="2" type="ORF">IV203_012258</name>
</gene>
<dbReference type="EMBL" id="JAGRRH010000019">
    <property type="protein sequence ID" value="KAG7349661.1"/>
    <property type="molecule type" value="Genomic_DNA"/>
</dbReference>
<name>A0A9K3PK26_9STRA</name>
<feature type="region of interest" description="Disordered" evidence="1">
    <location>
        <begin position="1"/>
        <end position="21"/>
    </location>
</feature>
<comment type="caution">
    <text evidence="2">The sequence shown here is derived from an EMBL/GenBank/DDBJ whole genome shotgun (WGS) entry which is preliminary data.</text>
</comment>
<keyword evidence="3" id="KW-1185">Reference proteome</keyword>
<evidence type="ECO:0000313" key="3">
    <source>
        <dbReference type="Proteomes" id="UP000693970"/>
    </source>
</evidence>
<feature type="compositionally biased region" description="Basic and acidic residues" evidence="1">
    <location>
        <begin position="88"/>
        <end position="124"/>
    </location>
</feature>
<accession>A0A9K3PK26</accession>
<reference evidence="2" key="1">
    <citation type="journal article" date="2021" name="Sci. Rep.">
        <title>Diploid genomic architecture of Nitzschia inconspicua, an elite biomass production diatom.</title>
        <authorList>
            <person name="Oliver A."/>
            <person name="Podell S."/>
            <person name="Pinowska A."/>
            <person name="Traller J.C."/>
            <person name="Smith S.R."/>
            <person name="McClure R."/>
            <person name="Beliaev A."/>
            <person name="Bohutskyi P."/>
            <person name="Hill E.A."/>
            <person name="Rabines A."/>
            <person name="Zheng H."/>
            <person name="Allen L.Z."/>
            <person name="Kuo A."/>
            <person name="Grigoriev I.V."/>
            <person name="Allen A.E."/>
            <person name="Hazlebeck D."/>
            <person name="Allen E.E."/>
        </authorList>
    </citation>
    <scope>NUCLEOTIDE SEQUENCE</scope>
    <source>
        <strain evidence="2">Hildebrandi</strain>
    </source>
</reference>
<proteinExistence type="predicted"/>
<feature type="region of interest" description="Disordered" evidence="1">
    <location>
        <begin position="77"/>
        <end position="130"/>
    </location>
</feature>
<feature type="region of interest" description="Disordered" evidence="1">
    <location>
        <begin position="259"/>
        <end position="295"/>
    </location>
</feature>
<dbReference type="OrthoDB" id="41148at2759"/>
<evidence type="ECO:0000313" key="2">
    <source>
        <dbReference type="EMBL" id="KAG7349661.1"/>
    </source>
</evidence>
<dbReference type="AlphaFoldDB" id="A0A9K3PK26"/>
<protein>
    <submittedName>
        <fullName evidence="2">Uncharacterized protein</fullName>
    </submittedName>
</protein>